<feature type="transmembrane region" description="Helical" evidence="1">
    <location>
        <begin position="78"/>
        <end position="96"/>
    </location>
</feature>
<sequence length="652" mass="72213">MNEVQERRERHLGWVLAGALTIHLIILVPRGPVMLAALAALLTGAILRQRQTHLPAWLVRVALVLGAIGVFIDQDYFRLASTLGDFGAIVGALLLLRPVTPQRGMRVLLCMLVLLASAILRPYPTVGATFVVIDVIVFLLLAEQIHRPAEATVSLWVAVSRSLRVVVPVGIIVTAIFWAFPNLSDYSPKVWSGFSGSGVLNPGSIAEVAQSRRVALVARFAPNQEIPKPSELYWRGQVLEVSGGMTWARFSREIERDRLLLPSMPPSEAGHFHYRQELAANRSGIVAVLDHALYVSARRDDQDVVVMDLGGSVLQAVGGGQLAMDVVSTSSPMPDAPLAALAEGSLTVPKNVRNDPKVKAVLDEIFRPSMDTPARMQAVAKFFRKGGFRYTQRPGRTDDLGNFLTAQKRGFCEHYAAAGATLLRLGGVPARIVTGYRGGTWNPWMRTITVRDSDAHAWVEAWDSSRALWVRFDPTDFVAPQLAGGIAREMDSSMWPWYRTGASYLAATVATSMENVEEAWSRLTSSQAWEHVDVMIFIALVGIAFIWLLRNLRARRSARSENRVERLLVELEDIAARAARNRQISETPLAWLKRLEATASEEVEKDAIRQFSDAYEEGAYRESHAVDALVGRLKALKQELRRLWRRPAAVSR</sequence>
<dbReference type="Gene3D" id="3.10.620.30">
    <property type="match status" value="1"/>
</dbReference>
<dbReference type="PANTHER" id="PTHR42736:SF1">
    <property type="entry name" value="PROTEIN-GLUTAMINE GAMMA-GLUTAMYLTRANSFERASE"/>
    <property type="match status" value="1"/>
</dbReference>
<dbReference type="InterPro" id="IPR052901">
    <property type="entry name" value="Bact_TGase-like"/>
</dbReference>
<dbReference type="SUPFAM" id="SSF54001">
    <property type="entry name" value="Cysteine proteinases"/>
    <property type="match status" value="1"/>
</dbReference>
<keyword evidence="1" id="KW-0472">Membrane</keyword>
<reference evidence="4" key="1">
    <citation type="journal article" date="2017" name="Genome Announc.">
        <title>Draft Genome Sequence of Terrimicrobium sacchariphilum NM-5T, a Facultative Anaerobic Soil Bacterium of the Class Spartobacteria.</title>
        <authorList>
            <person name="Qiu Y.L."/>
            <person name="Tourlousse D.M."/>
            <person name="Matsuura N."/>
            <person name="Ohashi A."/>
            <person name="Sekiguchi Y."/>
        </authorList>
    </citation>
    <scope>NUCLEOTIDE SEQUENCE [LARGE SCALE GENOMIC DNA]</scope>
    <source>
        <strain evidence="4">NM-5</strain>
    </source>
</reference>
<keyword evidence="1" id="KW-1133">Transmembrane helix</keyword>
<comment type="caution">
    <text evidence="3">The sequence shown here is derived from an EMBL/GenBank/DDBJ whole genome shotgun (WGS) entry which is preliminary data.</text>
</comment>
<feature type="transmembrane region" description="Helical" evidence="1">
    <location>
        <begin position="12"/>
        <end position="42"/>
    </location>
</feature>
<gene>
    <name evidence="3" type="ORF">TSACC_21409</name>
</gene>
<dbReference type="STRING" id="690879.TSACC_21409"/>
<dbReference type="Pfam" id="PF01841">
    <property type="entry name" value="Transglut_core"/>
    <property type="match status" value="1"/>
</dbReference>
<protein>
    <submittedName>
        <fullName evidence="3">Transglutaminase-like superfamily protein</fullName>
    </submittedName>
</protein>
<accession>A0A146G7W2</accession>
<name>A0A146G7W2_TERSA</name>
<feature type="transmembrane region" description="Helical" evidence="1">
    <location>
        <begin position="54"/>
        <end position="72"/>
    </location>
</feature>
<dbReference type="Pfam" id="PF11992">
    <property type="entry name" value="TgpA_N"/>
    <property type="match status" value="1"/>
</dbReference>
<evidence type="ECO:0000313" key="3">
    <source>
        <dbReference type="EMBL" id="GAT33004.1"/>
    </source>
</evidence>
<organism evidence="3 4">
    <name type="scientific">Terrimicrobium sacchariphilum</name>
    <dbReference type="NCBI Taxonomy" id="690879"/>
    <lineage>
        <taxon>Bacteria</taxon>
        <taxon>Pseudomonadati</taxon>
        <taxon>Verrucomicrobiota</taxon>
        <taxon>Terrimicrobiia</taxon>
        <taxon>Terrimicrobiales</taxon>
        <taxon>Terrimicrobiaceae</taxon>
        <taxon>Terrimicrobium</taxon>
    </lineage>
</organism>
<keyword evidence="1" id="KW-0812">Transmembrane</keyword>
<proteinExistence type="predicted"/>
<evidence type="ECO:0000256" key="1">
    <source>
        <dbReference type="SAM" id="Phobius"/>
    </source>
</evidence>
<dbReference type="SMART" id="SM00460">
    <property type="entry name" value="TGc"/>
    <property type="match status" value="1"/>
</dbReference>
<feature type="transmembrane region" description="Helical" evidence="1">
    <location>
        <begin position="163"/>
        <end position="180"/>
    </location>
</feature>
<feature type="transmembrane region" description="Helical" evidence="1">
    <location>
        <begin position="531"/>
        <end position="549"/>
    </location>
</feature>
<dbReference type="EMBL" id="BDCO01000002">
    <property type="protein sequence ID" value="GAT33004.1"/>
    <property type="molecule type" value="Genomic_DNA"/>
</dbReference>
<dbReference type="Proteomes" id="UP000076023">
    <property type="component" value="Unassembled WGS sequence"/>
</dbReference>
<dbReference type="InParanoid" id="A0A146G7W2"/>
<dbReference type="RefSeq" id="WP_075078789.1">
    <property type="nucleotide sequence ID" value="NZ_BDCO01000002.1"/>
</dbReference>
<feature type="transmembrane region" description="Helical" evidence="1">
    <location>
        <begin position="126"/>
        <end position="142"/>
    </location>
</feature>
<dbReference type="AlphaFoldDB" id="A0A146G7W2"/>
<dbReference type="PANTHER" id="PTHR42736">
    <property type="entry name" value="PROTEIN-GLUTAMINE GAMMA-GLUTAMYLTRANSFERASE"/>
    <property type="match status" value="1"/>
</dbReference>
<evidence type="ECO:0000259" key="2">
    <source>
        <dbReference type="SMART" id="SM00460"/>
    </source>
</evidence>
<dbReference type="InterPro" id="IPR002931">
    <property type="entry name" value="Transglutaminase-like"/>
</dbReference>
<dbReference type="InterPro" id="IPR021878">
    <property type="entry name" value="TgpA_N"/>
</dbReference>
<evidence type="ECO:0000313" key="4">
    <source>
        <dbReference type="Proteomes" id="UP000076023"/>
    </source>
</evidence>
<keyword evidence="4" id="KW-1185">Reference proteome</keyword>
<dbReference type="InterPro" id="IPR038765">
    <property type="entry name" value="Papain-like_cys_pep_sf"/>
</dbReference>
<feature type="domain" description="Transglutaminase-like" evidence="2">
    <location>
        <begin position="404"/>
        <end position="476"/>
    </location>
</feature>